<dbReference type="PANTHER" id="PTHR46461:SF2">
    <property type="entry name" value="ATTRACTIN"/>
    <property type="match status" value="1"/>
</dbReference>
<dbReference type="OrthoDB" id="432528at2759"/>
<accession>A0A8H3XFT9</accession>
<dbReference type="PANTHER" id="PTHR46461">
    <property type="entry name" value="KELCH DOMAIN-CONTAINING PROTEIN 3"/>
    <property type="match status" value="1"/>
</dbReference>
<evidence type="ECO:0000256" key="1">
    <source>
        <dbReference type="SAM" id="MobiDB-lite"/>
    </source>
</evidence>
<feature type="compositionally biased region" description="Low complexity" evidence="1">
    <location>
        <begin position="366"/>
        <end position="383"/>
    </location>
</feature>
<dbReference type="InterPro" id="IPR052637">
    <property type="entry name" value="KLHDC3-like"/>
</dbReference>
<feature type="chain" id="PRO_5034706900" evidence="2">
    <location>
        <begin position="25"/>
        <end position="422"/>
    </location>
</feature>
<dbReference type="EMBL" id="WTPW01001079">
    <property type="protein sequence ID" value="KAF0458462.1"/>
    <property type="molecule type" value="Genomic_DNA"/>
</dbReference>
<protein>
    <submittedName>
        <fullName evidence="3">Galactose oxidase</fullName>
    </submittedName>
</protein>
<comment type="caution">
    <text evidence="3">The sequence shown here is derived from an EMBL/GenBank/DDBJ whole genome shotgun (WGS) entry which is preliminary data.</text>
</comment>
<keyword evidence="2" id="KW-0732">Signal</keyword>
<feature type="region of interest" description="Disordered" evidence="1">
    <location>
        <begin position="366"/>
        <end position="385"/>
    </location>
</feature>
<evidence type="ECO:0000256" key="2">
    <source>
        <dbReference type="SAM" id="SignalP"/>
    </source>
</evidence>
<reference evidence="3 4" key="1">
    <citation type="journal article" date="2019" name="Environ. Microbiol.">
        <title>At the nexus of three kingdoms: the genome of the mycorrhizal fungus Gigaspora margarita provides insights into plant, endobacterial and fungal interactions.</title>
        <authorList>
            <person name="Venice F."/>
            <person name="Ghignone S."/>
            <person name="Salvioli di Fossalunga A."/>
            <person name="Amselem J."/>
            <person name="Novero M."/>
            <person name="Xianan X."/>
            <person name="Sedzielewska Toro K."/>
            <person name="Morin E."/>
            <person name="Lipzen A."/>
            <person name="Grigoriev I.V."/>
            <person name="Henrissat B."/>
            <person name="Martin F.M."/>
            <person name="Bonfante P."/>
        </authorList>
    </citation>
    <scope>NUCLEOTIDE SEQUENCE [LARGE SCALE GENOMIC DNA]</scope>
    <source>
        <strain evidence="3 4">BEG34</strain>
    </source>
</reference>
<proteinExistence type="predicted"/>
<dbReference type="Gene3D" id="2.120.10.80">
    <property type="entry name" value="Kelch-type beta propeller"/>
    <property type="match status" value="2"/>
</dbReference>
<sequence>MNMLVNSLCLLLIQSFMFISVCQFVPESRYEQTSTLVNTKIYIFGGNTGKSNFTNEVVYLNLSSPLNTAKPLWVKNTIGIPSAEILATSCLSSIDKSTVYIIGGQTHDPTNQNLINPPLVNAFNSITSQWTTVTTTGFYNYSITLDRMQAVMNNDGKIYIFGGKEVDYSVGDTNYGPYINKMNVLDTKALTWSSLNITNNVPTLRVSYTATLLSNGLIIYIGDFEMINSAKTNVNMNEQVNGNTIAPRNAHSAVLTNDGRIIIFGGNSANSTSRATTLRAQPDVAVLNTNISPYQWSIPSISSINSPQSLCFHSAEIYNNIMIIAFGIVTSDQLQTTETLNNNIYLFDVQNYAWISSTSTVSISNAPTSAAPSSTAPKSTKSSILPANVKETSTNHNSNYMTIGISLVQFSDAIILLLKATI</sequence>
<feature type="signal peptide" evidence="2">
    <location>
        <begin position="1"/>
        <end position="24"/>
    </location>
</feature>
<dbReference type="Proteomes" id="UP000439903">
    <property type="component" value="Unassembled WGS sequence"/>
</dbReference>
<evidence type="ECO:0000313" key="3">
    <source>
        <dbReference type="EMBL" id="KAF0458462.1"/>
    </source>
</evidence>
<dbReference type="InterPro" id="IPR015915">
    <property type="entry name" value="Kelch-typ_b-propeller"/>
</dbReference>
<dbReference type="AlphaFoldDB" id="A0A8H3XFT9"/>
<gene>
    <name evidence="3" type="ORF">F8M41_000977</name>
</gene>
<dbReference type="SUPFAM" id="SSF117281">
    <property type="entry name" value="Kelch motif"/>
    <property type="match status" value="1"/>
</dbReference>
<keyword evidence="4" id="KW-1185">Reference proteome</keyword>
<name>A0A8H3XFT9_GIGMA</name>
<dbReference type="Pfam" id="PF24681">
    <property type="entry name" value="Kelch_KLHDC2_KLHL20_DRC7"/>
    <property type="match status" value="1"/>
</dbReference>
<dbReference type="GO" id="GO:0003682">
    <property type="term" value="F:chromatin binding"/>
    <property type="evidence" value="ECO:0007669"/>
    <property type="project" value="InterPro"/>
</dbReference>
<dbReference type="GO" id="GO:0005737">
    <property type="term" value="C:cytoplasm"/>
    <property type="evidence" value="ECO:0007669"/>
    <property type="project" value="TreeGrafter"/>
</dbReference>
<organism evidence="3 4">
    <name type="scientific">Gigaspora margarita</name>
    <dbReference type="NCBI Taxonomy" id="4874"/>
    <lineage>
        <taxon>Eukaryota</taxon>
        <taxon>Fungi</taxon>
        <taxon>Fungi incertae sedis</taxon>
        <taxon>Mucoromycota</taxon>
        <taxon>Glomeromycotina</taxon>
        <taxon>Glomeromycetes</taxon>
        <taxon>Diversisporales</taxon>
        <taxon>Gigasporaceae</taxon>
        <taxon>Gigaspora</taxon>
    </lineage>
</organism>
<evidence type="ECO:0000313" key="4">
    <source>
        <dbReference type="Proteomes" id="UP000439903"/>
    </source>
</evidence>